<keyword evidence="1" id="KW-0813">Transport</keyword>
<keyword evidence="1" id="KW-1134">Transmembrane beta strand</keyword>
<keyword evidence="7" id="KW-1185">Reference proteome</keyword>
<dbReference type="PANTHER" id="PTHR30069">
    <property type="entry name" value="TONB-DEPENDENT OUTER MEMBRANE RECEPTOR"/>
    <property type="match status" value="1"/>
</dbReference>
<evidence type="ECO:0000256" key="3">
    <source>
        <dbReference type="SAM" id="SignalP"/>
    </source>
</evidence>
<dbReference type="Pfam" id="PF07715">
    <property type="entry name" value="Plug"/>
    <property type="match status" value="1"/>
</dbReference>
<comment type="subcellular location">
    <subcellularLocation>
        <location evidence="1">Cell outer membrane</location>
        <topology evidence="1">Multi-pass membrane protein</topology>
    </subcellularLocation>
</comment>
<evidence type="ECO:0000256" key="2">
    <source>
        <dbReference type="RuleBase" id="RU003357"/>
    </source>
</evidence>
<feature type="signal peptide" evidence="3">
    <location>
        <begin position="1"/>
        <end position="21"/>
    </location>
</feature>
<dbReference type="PANTHER" id="PTHR30069:SF28">
    <property type="entry name" value="TONB-DEPENDENT RECEPTOR YNCD-RELATED"/>
    <property type="match status" value="1"/>
</dbReference>
<evidence type="ECO:0000256" key="1">
    <source>
        <dbReference type="PROSITE-ProRule" id="PRU01360"/>
    </source>
</evidence>
<proteinExistence type="inferred from homology"/>
<sequence>MRARHIAAGLLLAAGAFEASAEEVNQAQVTMPAITVTGTASLTVPSIKDAEEQINKTPGGVEVVPASRYLDGRATTMKDMLDYTPGVWIQSKYGQEDSKLVIRGSGLSRNFHLRGVRLLQDGSPINQADGSGDFHEIDPLAQQYIEVYKGANALRYGAMTLGGAINFVSPTGRSNPGLAARVYGGSYQTFGQQAAAGFGEGPWDAWLSFTNLSGNGFREHTNQSLQRLNGNVGAQIGSNVETRFFFSGNQVRNQIPGSLTQQQFWTDPRQGPLANVLQNTRRDIDSFRFANTTVVDVGDDAFTLQSYVKSKSLFHPLTFAVIDNNLLDWGVTGQYKGSRQLFGHRNDFIVGANYFGGTNRNRQFVNRFGMPGPLTNDNTEFSSSVEIYGENWFYATPELSIVTGIQFNWANRVLTDNYLVNGNDSGAASYFEINPKIGALWEPRPGLQFFANVSRASEPPTWSELNPSFAPGFAPLAPQTSWTAEIGTRGKLGENVGWDLSLYRSWVKNELQLLVVPGFGGSAIAINIPNAIHQGIELGLNGTAWRSERNDRITGRMALTVSDYRFDNNPTYGNNQLPGAPPYYLRAEARYDSPGGFYIGPNLEWSPQGYYVDNLNNTAFMTAPYALLGLKAGYTGLKGFEFFVDARNLTNQMYVSNVGVTSTANATSQLYNPGDGASVYAGIQARF</sequence>
<organism evidence="6 7">
    <name type="scientific">Reyranella humidisoli</name>
    <dbReference type="NCBI Taxonomy" id="2849149"/>
    <lineage>
        <taxon>Bacteria</taxon>
        <taxon>Pseudomonadati</taxon>
        <taxon>Pseudomonadota</taxon>
        <taxon>Alphaproteobacteria</taxon>
        <taxon>Hyphomicrobiales</taxon>
        <taxon>Reyranellaceae</taxon>
        <taxon>Reyranella</taxon>
    </lineage>
</organism>
<name>A0ABS6IJD8_9HYPH</name>
<keyword evidence="1" id="KW-0998">Cell outer membrane</keyword>
<gene>
    <name evidence="6" type="ORF">KQ910_13165</name>
</gene>
<keyword evidence="1 2" id="KW-0472">Membrane</keyword>
<keyword evidence="1" id="KW-0812">Transmembrane</keyword>
<dbReference type="RefSeq" id="WP_216960718.1">
    <property type="nucleotide sequence ID" value="NZ_JAHOPB010000001.1"/>
</dbReference>
<feature type="domain" description="TonB-dependent receptor plug" evidence="5">
    <location>
        <begin position="55"/>
        <end position="164"/>
    </location>
</feature>
<dbReference type="EMBL" id="JAHOPB010000001">
    <property type="protein sequence ID" value="MBU8874719.1"/>
    <property type="molecule type" value="Genomic_DNA"/>
</dbReference>
<accession>A0ABS6IJD8</accession>
<evidence type="ECO:0000313" key="6">
    <source>
        <dbReference type="EMBL" id="MBU8874719.1"/>
    </source>
</evidence>
<dbReference type="Pfam" id="PF00593">
    <property type="entry name" value="TonB_dep_Rec_b-barrel"/>
    <property type="match status" value="1"/>
</dbReference>
<feature type="chain" id="PRO_5047487975" evidence="3">
    <location>
        <begin position="22"/>
        <end position="687"/>
    </location>
</feature>
<keyword evidence="2" id="KW-0798">TonB box</keyword>
<evidence type="ECO:0000259" key="5">
    <source>
        <dbReference type="Pfam" id="PF07715"/>
    </source>
</evidence>
<dbReference type="InterPro" id="IPR012910">
    <property type="entry name" value="Plug_dom"/>
</dbReference>
<keyword evidence="6" id="KW-0675">Receptor</keyword>
<dbReference type="Proteomes" id="UP000727907">
    <property type="component" value="Unassembled WGS sequence"/>
</dbReference>
<comment type="similarity">
    <text evidence="1 2">Belongs to the TonB-dependent receptor family.</text>
</comment>
<dbReference type="InterPro" id="IPR039426">
    <property type="entry name" value="TonB-dep_rcpt-like"/>
</dbReference>
<evidence type="ECO:0000259" key="4">
    <source>
        <dbReference type="Pfam" id="PF00593"/>
    </source>
</evidence>
<comment type="caution">
    <text evidence="6">The sequence shown here is derived from an EMBL/GenBank/DDBJ whole genome shotgun (WGS) entry which is preliminary data.</text>
</comment>
<dbReference type="PROSITE" id="PS52016">
    <property type="entry name" value="TONB_DEPENDENT_REC_3"/>
    <property type="match status" value="1"/>
</dbReference>
<evidence type="ECO:0000313" key="7">
    <source>
        <dbReference type="Proteomes" id="UP000727907"/>
    </source>
</evidence>
<dbReference type="InterPro" id="IPR000531">
    <property type="entry name" value="Beta-barrel_TonB"/>
</dbReference>
<keyword evidence="3" id="KW-0732">Signal</keyword>
<protein>
    <submittedName>
        <fullName evidence="6">TonB-dependent receptor</fullName>
    </submittedName>
</protein>
<reference evidence="6 7" key="1">
    <citation type="submission" date="2021-06" db="EMBL/GenBank/DDBJ databases">
        <authorList>
            <person name="Lee D.H."/>
        </authorList>
    </citation>
    <scope>NUCLEOTIDE SEQUENCE [LARGE SCALE GENOMIC DNA]</scope>
    <source>
        <strain evidence="6 7">MMS21-HV4-11</strain>
    </source>
</reference>
<feature type="domain" description="TonB-dependent receptor-like beta-barrel" evidence="4">
    <location>
        <begin position="219"/>
        <end position="649"/>
    </location>
</feature>